<accession>I3D6K9</accession>
<dbReference type="AlphaFoldDB" id="I3D6K9"/>
<dbReference type="InterPro" id="IPR035318">
    <property type="entry name" value="DUF5377"/>
</dbReference>
<name>I3D6K9_9PAST</name>
<dbReference type="PATRIC" id="fig|1095749.3.peg.2005"/>
<sequence length="98" mass="11043">MSVNTILLFSNTLNVRISDPGEEGAHSHFFETIYITLDAHITAGNVVYEFIRKVEDEVKIKRRFTELETLFKFLADYLDPVALGNLGVKIGQLGLAKE</sequence>
<gene>
    <name evidence="1" type="ORF">HMPREF1052_0667</name>
</gene>
<evidence type="ECO:0000313" key="2">
    <source>
        <dbReference type="Proteomes" id="UP000006457"/>
    </source>
</evidence>
<comment type="caution">
    <text evidence="1">The sequence shown here is derived from an EMBL/GenBank/DDBJ whole genome shotgun (WGS) entry which is preliminary data.</text>
</comment>
<dbReference type="Proteomes" id="UP000006457">
    <property type="component" value="Unassembled WGS sequence"/>
</dbReference>
<keyword evidence="2" id="KW-1185">Reference proteome</keyword>
<evidence type="ECO:0000313" key="1">
    <source>
        <dbReference type="EMBL" id="EIJ67352.1"/>
    </source>
</evidence>
<dbReference type="eggNOG" id="ENOG5031K00">
    <property type="taxonomic scope" value="Bacteria"/>
</dbReference>
<proteinExistence type="predicted"/>
<reference evidence="1 2" key="1">
    <citation type="submission" date="2012-03" db="EMBL/GenBank/DDBJ databases">
        <authorList>
            <person name="Harkins D.M."/>
            <person name="Madupu R."/>
            <person name="Durkin A.S."/>
            <person name="Torralba M."/>
            <person name="Methe B."/>
            <person name="Sutton G.G."/>
            <person name="Nelson K.E."/>
        </authorList>
    </citation>
    <scope>NUCLEOTIDE SEQUENCE [LARGE SCALE GENOMIC DNA]</scope>
    <source>
        <strain evidence="1 2">CCUG 2042</strain>
    </source>
</reference>
<dbReference type="Pfam" id="PF17347">
    <property type="entry name" value="DUF5377"/>
    <property type="match status" value="1"/>
</dbReference>
<dbReference type="OrthoDB" id="5682368at2"/>
<dbReference type="EMBL" id="AJSX01000047">
    <property type="protein sequence ID" value="EIJ67352.1"/>
    <property type="molecule type" value="Genomic_DNA"/>
</dbReference>
<organism evidence="1 2">
    <name type="scientific">Pasteurella bettyae CCUG 2042</name>
    <dbReference type="NCBI Taxonomy" id="1095749"/>
    <lineage>
        <taxon>Bacteria</taxon>
        <taxon>Pseudomonadati</taxon>
        <taxon>Pseudomonadota</taxon>
        <taxon>Gammaproteobacteria</taxon>
        <taxon>Pasteurellales</taxon>
        <taxon>Pasteurellaceae</taxon>
        <taxon>Pasteurella</taxon>
    </lineage>
</organism>
<protein>
    <submittedName>
        <fullName evidence="1">Uncharacterized protein</fullName>
    </submittedName>
</protein>
<dbReference type="RefSeq" id="WP_005761835.1">
    <property type="nucleotide sequence ID" value="NZ_AJSX01000047.1"/>
</dbReference>